<dbReference type="AlphaFoldDB" id="A0A4D4MYB6"/>
<organism evidence="2 3">
    <name type="scientific">Streptomyces avermitilis</name>
    <dbReference type="NCBI Taxonomy" id="33903"/>
    <lineage>
        <taxon>Bacteria</taxon>
        <taxon>Bacillati</taxon>
        <taxon>Actinomycetota</taxon>
        <taxon>Actinomycetes</taxon>
        <taxon>Kitasatosporales</taxon>
        <taxon>Streptomycetaceae</taxon>
        <taxon>Streptomyces</taxon>
    </lineage>
</organism>
<evidence type="ECO:0000313" key="3">
    <source>
        <dbReference type="Proteomes" id="UP000299211"/>
    </source>
</evidence>
<sequence>MTVLLGEGHDEEVDGAQGQADARRDDDGLHERAPTPGPAPERAAGFAAAGRTPATTGDSANARVPAHTSRALSATPAAGGAHRTTTPTSSGPETKRISSATPSRLYARCNSSLSSTTSPQTARIVGPRGGVQAPAAAAGAPSATDGAPGSQAAAAKAASRPA</sequence>
<dbReference type="Proteomes" id="UP000299211">
    <property type="component" value="Unassembled WGS sequence"/>
</dbReference>
<feature type="compositionally biased region" description="Polar residues" evidence="1">
    <location>
        <begin position="83"/>
        <end position="102"/>
    </location>
</feature>
<name>A0A4D4MYB6_STRAX</name>
<feature type="compositionally biased region" description="Low complexity" evidence="1">
    <location>
        <begin position="130"/>
        <end position="162"/>
    </location>
</feature>
<gene>
    <name evidence="2" type="ORF">SAV31267_066660</name>
</gene>
<protein>
    <submittedName>
        <fullName evidence="2">Uncharacterized protein</fullName>
    </submittedName>
</protein>
<evidence type="ECO:0000313" key="2">
    <source>
        <dbReference type="EMBL" id="GDY77181.1"/>
    </source>
</evidence>
<comment type="caution">
    <text evidence="2">The sequence shown here is derived from an EMBL/GenBank/DDBJ whole genome shotgun (WGS) entry which is preliminary data.</text>
</comment>
<feature type="compositionally biased region" description="Low complexity" evidence="1">
    <location>
        <begin position="40"/>
        <end position="57"/>
    </location>
</feature>
<feature type="region of interest" description="Disordered" evidence="1">
    <location>
        <begin position="1"/>
        <end position="162"/>
    </location>
</feature>
<evidence type="ECO:0000256" key="1">
    <source>
        <dbReference type="SAM" id="MobiDB-lite"/>
    </source>
</evidence>
<feature type="compositionally biased region" description="Polar residues" evidence="1">
    <location>
        <begin position="109"/>
        <end position="121"/>
    </location>
</feature>
<reference evidence="2 3" key="1">
    <citation type="submission" date="2019-04" db="EMBL/GenBank/DDBJ databases">
        <title>Draft genome sequences of Streptomyces avermitilis ATCC 31267.</title>
        <authorList>
            <person name="Komaki H."/>
            <person name="Tamura T."/>
            <person name="Hosoyama A."/>
        </authorList>
    </citation>
    <scope>NUCLEOTIDE SEQUENCE [LARGE SCALE GENOMIC DNA]</scope>
    <source>
        <strain evidence="2 3">ATCC 31267</strain>
    </source>
</reference>
<proteinExistence type="predicted"/>
<dbReference type="EMBL" id="BJHY01000001">
    <property type="protein sequence ID" value="GDY77181.1"/>
    <property type="molecule type" value="Genomic_DNA"/>
</dbReference>
<feature type="compositionally biased region" description="Basic and acidic residues" evidence="1">
    <location>
        <begin position="21"/>
        <end position="33"/>
    </location>
</feature>
<accession>A0A4D4MYB6</accession>